<dbReference type="GO" id="GO:0005886">
    <property type="term" value="C:plasma membrane"/>
    <property type="evidence" value="ECO:0007669"/>
    <property type="project" value="UniProtKB-SubCell"/>
</dbReference>
<dbReference type="AlphaFoldDB" id="A0A1C3E4E3"/>
<dbReference type="Pfam" id="PF03458">
    <property type="entry name" value="Gly_transporter"/>
    <property type="match status" value="2"/>
</dbReference>
<evidence type="ECO:0000256" key="6">
    <source>
        <dbReference type="ARBA" id="ARBA00023136"/>
    </source>
</evidence>
<feature type="transmembrane region" description="Helical" evidence="7">
    <location>
        <begin position="30"/>
        <end position="51"/>
    </location>
</feature>
<dbReference type="PANTHER" id="PTHR30506">
    <property type="entry name" value="INNER MEMBRANE PROTEIN"/>
    <property type="match status" value="1"/>
</dbReference>
<feature type="transmembrane region" description="Helical" evidence="7">
    <location>
        <begin position="63"/>
        <end position="81"/>
    </location>
</feature>
<feature type="domain" description="Glycine transporter" evidence="8">
    <location>
        <begin position="91"/>
        <end position="166"/>
    </location>
</feature>
<evidence type="ECO:0000256" key="4">
    <source>
        <dbReference type="ARBA" id="ARBA00022692"/>
    </source>
</evidence>
<proteinExistence type="inferred from homology"/>
<evidence type="ECO:0000259" key="8">
    <source>
        <dbReference type="Pfam" id="PF03458"/>
    </source>
</evidence>
<comment type="caution">
    <text evidence="9">The sequence shown here is derived from an EMBL/GenBank/DDBJ whole genome shotgun (WGS) entry which is preliminary data.</text>
</comment>
<keyword evidence="6 7" id="KW-0472">Membrane</keyword>
<protein>
    <recommendedName>
        <fullName evidence="8">Glycine transporter domain-containing protein</fullName>
    </recommendedName>
</protein>
<keyword evidence="4 7" id="KW-0812">Transmembrane</keyword>
<accession>A0A1C3E4E3</accession>
<dbReference type="InterPro" id="IPR005115">
    <property type="entry name" value="Gly_transporter"/>
</dbReference>
<dbReference type="RefSeq" id="WP_068853315.1">
    <property type="nucleotide sequence ID" value="NZ_LYDR01000158.1"/>
</dbReference>
<keyword evidence="5 7" id="KW-1133">Transmembrane helix</keyword>
<feature type="transmembrane region" description="Helical" evidence="7">
    <location>
        <begin position="148"/>
        <end position="168"/>
    </location>
</feature>
<evidence type="ECO:0000256" key="1">
    <source>
        <dbReference type="ARBA" id="ARBA00004651"/>
    </source>
</evidence>
<keyword evidence="3" id="KW-1003">Cell membrane</keyword>
<keyword evidence="10" id="KW-1185">Reference proteome</keyword>
<reference evidence="9 10" key="1">
    <citation type="submission" date="2016-05" db="EMBL/GenBank/DDBJ databases">
        <title>Genomic and physiological characterization of Planctopirus sp. isolated from fresh water lake.</title>
        <authorList>
            <person name="Subhash Y."/>
            <person name="Ramana C."/>
        </authorList>
    </citation>
    <scope>NUCLEOTIDE SEQUENCE [LARGE SCALE GENOMIC DNA]</scope>
    <source>
        <strain evidence="9 10">JC280</strain>
    </source>
</reference>
<evidence type="ECO:0000256" key="5">
    <source>
        <dbReference type="ARBA" id="ARBA00022989"/>
    </source>
</evidence>
<dbReference type="PANTHER" id="PTHR30506:SF3">
    <property type="entry name" value="UPF0126 INNER MEMBRANE PROTEIN YADS-RELATED"/>
    <property type="match status" value="1"/>
</dbReference>
<dbReference type="Proteomes" id="UP000094828">
    <property type="component" value="Unassembled WGS sequence"/>
</dbReference>
<evidence type="ECO:0000256" key="3">
    <source>
        <dbReference type="ARBA" id="ARBA00022475"/>
    </source>
</evidence>
<organism evidence="9 10">
    <name type="scientific">Planctopirus hydrillae</name>
    <dbReference type="NCBI Taxonomy" id="1841610"/>
    <lineage>
        <taxon>Bacteria</taxon>
        <taxon>Pseudomonadati</taxon>
        <taxon>Planctomycetota</taxon>
        <taxon>Planctomycetia</taxon>
        <taxon>Planctomycetales</taxon>
        <taxon>Planctomycetaceae</taxon>
        <taxon>Planctopirus</taxon>
    </lineage>
</organism>
<feature type="transmembrane region" description="Helical" evidence="7">
    <location>
        <begin position="114"/>
        <end position="136"/>
    </location>
</feature>
<feature type="transmembrane region" description="Helical" evidence="7">
    <location>
        <begin position="174"/>
        <end position="191"/>
    </location>
</feature>
<comment type="similarity">
    <text evidence="2">Belongs to the UPF0126 family.</text>
</comment>
<feature type="transmembrane region" description="Helical" evidence="7">
    <location>
        <begin position="88"/>
        <end position="108"/>
    </location>
</feature>
<evidence type="ECO:0000256" key="7">
    <source>
        <dbReference type="SAM" id="Phobius"/>
    </source>
</evidence>
<feature type="transmembrane region" description="Helical" evidence="7">
    <location>
        <begin position="6"/>
        <end position="23"/>
    </location>
</feature>
<dbReference type="OrthoDB" id="9791874at2"/>
<dbReference type="EMBL" id="LYDR01000158">
    <property type="protein sequence ID" value="ODA28104.1"/>
    <property type="molecule type" value="Genomic_DNA"/>
</dbReference>
<evidence type="ECO:0000313" key="10">
    <source>
        <dbReference type="Proteomes" id="UP000094828"/>
    </source>
</evidence>
<gene>
    <name evidence="9" type="ORF">A6X21_14715</name>
</gene>
<evidence type="ECO:0000256" key="2">
    <source>
        <dbReference type="ARBA" id="ARBA00008193"/>
    </source>
</evidence>
<feature type="domain" description="Glycine transporter" evidence="8">
    <location>
        <begin position="6"/>
        <end position="79"/>
    </location>
</feature>
<evidence type="ECO:0000313" key="9">
    <source>
        <dbReference type="EMBL" id="ODA28104.1"/>
    </source>
</evidence>
<comment type="subcellular location">
    <subcellularLocation>
        <location evidence="1">Cell membrane</location>
        <topology evidence="1">Multi-pass membrane protein</topology>
    </subcellularLocation>
</comment>
<dbReference type="STRING" id="1841610.A6X21_14715"/>
<name>A0A1C3E4E3_9PLAN</name>
<sequence>MSFLYFLEHLSVAFGAIAGVLAGRGKRVDLFGILVLGMVTATGGGTLRDLILDVPVFWLKDPNFVYTVVVASCLMFVTARYRKTPLKLLIFADAAGLAFVAIVGTSKTLSLEHAGIICIVMGVTSGVAGGIIRDVLCSEFPSIFRIDFYWYATAAFCGACCYLTLHLVQGPNPVNLIVSSALILILRLAALRYRWRLPEFRTHEDTHTVSEDKLPPVA</sequence>